<organism evidence="2">
    <name type="scientific">marine sediment metagenome</name>
    <dbReference type="NCBI Taxonomy" id="412755"/>
    <lineage>
        <taxon>unclassified sequences</taxon>
        <taxon>metagenomes</taxon>
        <taxon>ecological metagenomes</taxon>
    </lineage>
</organism>
<evidence type="ECO:0000259" key="1">
    <source>
        <dbReference type="Pfam" id="PF17677"/>
    </source>
</evidence>
<accession>X0X025</accession>
<name>X0X025_9ZZZZ</name>
<dbReference type="SUPFAM" id="SSF74650">
    <property type="entry name" value="Galactose mutarotase-like"/>
    <property type="match status" value="1"/>
</dbReference>
<dbReference type="PANTHER" id="PTHR46017:SF1">
    <property type="entry name" value="ALPHA-MANNOSIDASE 2C1"/>
    <property type="match status" value="1"/>
</dbReference>
<dbReference type="Pfam" id="PF17677">
    <property type="entry name" value="Glyco_hydro38C2"/>
    <property type="match status" value="1"/>
</dbReference>
<feature type="non-terminal residue" evidence="2">
    <location>
        <position position="1"/>
    </location>
</feature>
<comment type="caution">
    <text evidence="2">The sequence shown here is derived from an EMBL/GenBank/DDBJ whole genome shotgun (WGS) entry which is preliminary data.</text>
</comment>
<proteinExistence type="predicted"/>
<dbReference type="Gene3D" id="2.60.40.2220">
    <property type="match status" value="1"/>
</dbReference>
<dbReference type="PANTHER" id="PTHR46017">
    <property type="entry name" value="ALPHA-MANNOSIDASE 2C1"/>
    <property type="match status" value="1"/>
</dbReference>
<dbReference type="GO" id="GO:0004559">
    <property type="term" value="F:alpha-mannosidase activity"/>
    <property type="evidence" value="ECO:0007669"/>
    <property type="project" value="TreeGrafter"/>
</dbReference>
<reference evidence="2" key="1">
    <citation type="journal article" date="2014" name="Front. Microbiol.">
        <title>High frequency of phylogenetically diverse reductive dehalogenase-homologous genes in deep subseafloor sedimentary metagenomes.</title>
        <authorList>
            <person name="Kawai M."/>
            <person name="Futagami T."/>
            <person name="Toyoda A."/>
            <person name="Takaki Y."/>
            <person name="Nishi S."/>
            <person name="Hori S."/>
            <person name="Arai W."/>
            <person name="Tsubouchi T."/>
            <person name="Morono Y."/>
            <person name="Uchiyama I."/>
            <person name="Ito T."/>
            <person name="Fujiyama A."/>
            <person name="Inagaki F."/>
            <person name="Takami H."/>
        </authorList>
    </citation>
    <scope>NUCLEOTIDE SEQUENCE</scope>
    <source>
        <strain evidence="2">Expedition CK06-06</strain>
    </source>
</reference>
<dbReference type="GO" id="GO:0009313">
    <property type="term" value="P:oligosaccharide catabolic process"/>
    <property type="evidence" value="ECO:0007669"/>
    <property type="project" value="TreeGrafter"/>
</dbReference>
<dbReference type="EMBL" id="BARS01045183">
    <property type="protein sequence ID" value="GAG30003.1"/>
    <property type="molecule type" value="Genomic_DNA"/>
</dbReference>
<dbReference type="GO" id="GO:0030246">
    <property type="term" value="F:carbohydrate binding"/>
    <property type="evidence" value="ECO:0007669"/>
    <property type="project" value="InterPro"/>
</dbReference>
<dbReference type="InterPro" id="IPR041147">
    <property type="entry name" value="GH38_C"/>
</dbReference>
<gene>
    <name evidence="2" type="ORF">S01H1_68144</name>
</gene>
<dbReference type="AlphaFoldDB" id="X0X025"/>
<evidence type="ECO:0000313" key="2">
    <source>
        <dbReference type="EMBL" id="GAG30003.1"/>
    </source>
</evidence>
<sequence>PLVLTEPPHKGSLPKSFSFVKVYPEDVILETIKKAEDSESFILRFYETIGKRTQTEILFSEPILEAWETDMMERKISKLPIQGKLLRVKLGACEIKTIQIYK</sequence>
<feature type="domain" description="Glycosyl hydrolases family 38 C-terminal" evidence="1">
    <location>
        <begin position="27"/>
        <end position="98"/>
    </location>
</feature>
<dbReference type="InterPro" id="IPR011013">
    <property type="entry name" value="Gal_mutarotase_sf_dom"/>
</dbReference>
<protein>
    <recommendedName>
        <fullName evidence="1">Glycosyl hydrolases family 38 C-terminal domain-containing protein</fullName>
    </recommendedName>
</protein>